<dbReference type="InterPro" id="IPR029063">
    <property type="entry name" value="SAM-dependent_MTases_sf"/>
</dbReference>
<accession>A0A382RY17</accession>
<name>A0A382RY17_9ZZZZ</name>
<dbReference type="Gene3D" id="3.40.50.150">
    <property type="entry name" value="Vaccinia Virus protein VP39"/>
    <property type="match status" value="1"/>
</dbReference>
<reference evidence="1" key="1">
    <citation type="submission" date="2018-05" db="EMBL/GenBank/DDBJ databases">
        <authorList>
            <person name="Lanie J.A."/>
            <person name="Ng W.-L."/>
            <person name="Kazmierczak K.M."/>
            <person name="Andrzejewski T.M."/>
            <person name="Davidsen T.M."/>
            <person name="Wayne K.J."/>
            <person name="Tettelin H."/>
            <person name="Glass J.I."/>
            <person name="Rusch D."/>
            <person name="Podicherti R."/>
            <person name="Tsui H.-C.T."/>
            <person name="Winkler M.E."/>
        </authorList>
    </citation>
    <scope>NUCLEOTIDE SEQUENCE</scope>
</reference>
<proteinExistence type="predicted"/>
<feature type="non-terminal residue" evidence="1">
    <location>
        <position position="1"/>
    </location>
</feature>
<protein>
    <recommendedName>
        <fullName evidence="2">Class I SAM-dependent methyltransferase</fullName>
    </recommendedName>
</protein>
<dbReference type="SUPFAM" id="SSF53335">
    <property type="entry name" value="S-adenosyl-L-methionine-dependent methyltransferases"/>
    <property type="match status" value="1"/>
</dbReference>
<evidence type="ECO:0000313" key="1">
    <source>
        <dbReference type="EMBL" id="SVD02589.1"/>
    </source>
</evidence>
<evidence type="ECO:0008006" key="2">
    <source>
        <dbReference type="Google" id="ProtNLM"/>
    </source>
</evidence>
<gene>
    <name evidence="1" type="ORF">METZ01_LOCUS355443</name>
</gene>
<dbReference type="AlphaFoldDB" id="A0A382RY17"/>
<organism evidence="1">
    <name type="scientific">marine metagenome</name>
    <dbReference type="NCBI Taxonomy" id="408172"/>
    <lineage>
        <taxon>unclassified sequences</taxon>
        <taxon>metagenomes</taxon>
        <taxon>ecological metagenomes</taxon>
    </lineage>
</organism>
<sequence length="193" mass="21730">GLSESIEAKCVSVFELDKEDLGTFDIVYAWGVLHHTGNMWLALKKAVEMLSNQPGSLFVVAVYRRTHLCGFWRIEKQCYTRLPRWCQAVIRLIIGSAWDAMRLVRSGVTPWRHRRQYVSTRGMSYVHDLHDWLGGYPYESATPAEVFSQCGALGLTPVRSVLHSPDSLPIGLEGSGCDEYVFSREESMSNGDG</sequence>
<dbReference type="EMBL" id="UINC01125033">
    <property type="protein sequence ID" value="SVD02589.1"/>
    <property type="molecule type" value="Genomic_DNA"/>
</dbReference>